<feature type="transmembrane region" description="Helical" evidence="8">
    <location>
        <begin position="146"/>
        <end position="168"/>
    </location>
</feature>
<gene>
    <name evidence="11" type="ORF">GCM10009788_49980</name>
</gene>
<feature type="transmembrane region" description="Helical" evidence="8">
    <location>
        <begin position="238"/>
        <end position="255"/>
    </location>
</feature>
<evidence type="ECO:0000256" key="6">
    <source>
        <dbReference type="ARBA" id="ARBA00022989"/>
    </source>
</evidence>
<evidence type="ECO:0000256" key="1">
    <source>
        <dbReference type="ARBA" id="ARBA00004429"/>
    </source>
</evidence>
<feature type="transmembrane region" description="Helical" evidence="8">
    <location>
        <begin position="290"/>
        <end position="309"/>
    </location>
</feature>
<protein>
    <recommendedName>
        <fullName evidence="13">TRAP transporter, DctM subunit</fullName>
    </recommendedName>
</protein>
<feature type="transmembrane region" description="Helical" evidence="8">
    <location>
        <begin position="215"/>
        <end position="232"/>
    </location>
</feature>
<feature type="transmembrane region" description="Helical" evidence="8">
    <location>
        <begin position="508"/>
        <end position="531"/>
    </location>
</feature>
<feature type="domain" description="TRAP C4-dicarboxylate transport system permease DctM subunit" evidence="10">
    <location>
        <begin position="244"/>
        <end position="671"/>
    </location>
</feature>
<comment type="caution">
    <text evidence="11">The sequence shown here is derived from an EMBL/GenBank/DDBJ whole genome shotgun (WGS) entry which is preliminary data.</text>
</comment>
<keyword evidence="3" id="KW-1003">Cell membrane</keyword>
<feature type="transmembrane region" description="Helical" evidence="8">
    <location>
        <begin position="580"/>
        <end position="597"/>
    </location>
</feature>
<feature type="transmembrane region" description="Helical" evidence="8">
    <location>
        <begin position="410"/>
        <end position="433"/>
    </location>
</feature>
<keyword evidence="5 8" id="KW-0812">Transmembrane</keyword>
<reference evidence="11 12" key="1">
    <citation type="journal article" date="2019" name="Int. J. Syst. Evol. Microbiol.">
        <title>The Global Catalogue of Microorganisms (GCM) 10K type strain sequencing project: providing services to taxonomists for standard genome sequencing and annotation.</title>
        <authorList>
            <consortium name="The Broad Institute Genomics Platform"/>
            <consortium name="The Broad Institute Genome Sequencing Center for Infectious Disease"/>
            <person name="Wu L."/>
            <person name="Ma J."/>
        </authorList>
    </citation>
    <scope>NUCLEOTIDE SEQUENCE [LARGE SCALE GENOMIC DNA]</scope>
    <source>
        <strain evidence="11 12">JCM 14942</strain>
    </source>
</reference>
<dbReference type="Pfam" id="PF06808">
    <property type="entry name" value="DctM"/>
    <property type="match status" value="1"/>
</dbReference>
<evidence type="ECO:0000256" key="7">
    <source>
        <dbReference type="ARBA" id="ARBA00023136"/>
    </source>
</evidence>
<evidence type="ECO:0008006" key="13">
    <source>
        <dbReference type="Google" id="ProtNLM"/>
    </source>
</evidence>
<evidence type="ECO:0000259" key="9">
    <source>
        <dbReference type="Pfam" id="PF04290"/>
    </source>
</evidence>
<keyword evidence="12" id="KW-1185">Reference proteome</keyword>
<sequence>MTEKVAQLDHPTEAEAAAGRRRLSANLYDRLIEVPVSLILIAMVLHVSANALLRALAGHPLDNTLEYTQFWYLPAIVFAGFLTAARRGEHIRASLIFDNLPSRLQRPVWALVSVVSATLSGGFAYYSLLEALDNREKGLTGGVSTVVIWPVTFIVPLMFALLALQFLADALRAPRAEMVEIGEQDTDLVSVDSLSVHDEASTPARRWRTTARESVAVTSVVLAIACTVAIFLPLIPEAIGTAAVVLMLLLIFLRLPVGYALVLPAVLGLRVLASPLAVENLLGKLAWDSSASWSLSVIPMFVFMGLLLWRSGLTTELFGAARQWLSWLPGGLAIGTNAAGVGLASISGSTAASTYALSRIGISEMLKAGYDKRVAIGSVVVAGLPGQLIPPSVMLVIYAGIAEVPVGEQLMAGVVPGILIAVVCGLMLMGLFVTRPSFAGTGEVSDAEPISWSGRFRSLGRAWPVPALILIVLGGMFGGIFTSTEAGAAGALGALLVTLWLRRGDRPLSAVAQAAVGTVSATGAIFLLLLGAEALTRLMSITGLAQLFTNWVLDLGLGRIGFLLLMLVVYLILGTFLEPLALLLLTVPILMPTLQALDISLLWFGVFTVFMGELAVVSPPVGIVAFIIHGLVQDPEVNRGQQITLGDVYWASAWFLPACVLYCFILIFVPDLVTFLPELMGK</sequence>
<feature type="domain" description="Tripartite ATP-independent periplasmic transporters DctQ component" evidence="9">
    <location>
        <begin position="43"/>
        <end position="173"/>
    </location>
</feature>
<name>A0ABN2BHR2_9ACTN</name>
<keyword evidence="6 8" id="KW-1133">Transmembrane helix</keyword>
<dbReference type="Proteomes" id="UP001500842">
    <property type="component" value="Unassembled WGS sequence"/>
</dbReference>
<keyword evidence="7 8" id="KW-0472">Membrane</keyword>
<dbReference type="InterPro" id="IPR055348">
    <property type="entry name" value="DctQ"/>
</dbReference>
<dbReference type="InterPro" id="IPR010656">
    <property type="entry name" value="DctM"/>
</dbReference>
<evidence type="ECO:0000256" key="8">
    <source>
        <dbReference type="SAM" id="Phobius"/>
    </source>
</evidence>
<dbReference type="EMBL" id="BAAAOR010000038">
    <property type="protein sequence ID" value="GAA1541260.1"/>
    <property type="molecule type" value="Genomic_DNA"/>
</dbReference>
<evidence type="ECO:0000256" key="4">
    <source>
        <dbReference type="ARBA" id="ARBA00022519"/>
    </source>
</evidence>
<dbReference type="Pfam" id="PF04290">
    <property type="entry name" value="DctQ"/>
    <property type="match status" value="1"/>
</dbReference>
<dbReference type="RefSeq" id="WP_141006192.1">
    <property type="nucleotide sequence ID" value="NZ_BAAAOR010000038.1"/>
</dbReference>
<feature type="transmembrane region" description="Helical" evidence="8">
    <location>
        <begin position="107"/>
        <end position="126"/>
    </location>
</feature>
<evidence type="ECO:0000256" key="3">
    <source>
        <dbReference type="ARBA" id="ARBA00022475"/>
    </source>
</evidence>
<feature type="transmembrane region" description="Helical" evidence="8">
    <location>
        <begin position="648"/>
        <end position="669"/>
    </location>
</feature>
<evidence type="ECO:0000313" key="12">
    <source>
        <dbReference type="Proteomes" id="UP001500842"/>
    </source>
</evidence>
<dbReference type="InterPro" id="IPR004681">
    <property type="entry name" value="TRAP_DctM"/>
</dbReference>
<feature type="transmembrane region" description="Helical" evidence="8">
    <location>
        <begin position="31"/>
        <end position="49"/>
    </location>
</feature>
<accession>A0ABN2BHR2</accession>
<proteinExistence type="predicted"/>
<dbReference type="PANTHER" id="PTHR33362">
    <property type="entry name" value="SIALIC ACID TRAP TRANSPORTER PERMEASE PROTEIN SIAT-RELATED"/>
    <property type="match status" value="1"/>
</dbReference>
<feature type="transmembrane region" description="Helical" evidence="8">
    <location>
        <begin position="69"/>
        <end position="86"/>
    </location>
</feature>
<comment type="subcellular location">
    <subcellularLocation>
        <location evidence="1">Cell inner membrane</location>
        <topology evidence="1">Multi-pass membrane protein</topology>
    </subcellularLocation>
</comment>
<organism evidence="11 12">
    <name type="scientific">Nocardioides humi</name>
    <dbReference type="NCBI Taxonomy" id="449461"/>
    <lineage>
        <taxon>Bacteria</taxon>
        <taxon>Bacillati</taxon>
        <taxon>Actinomycetota</taxon>
        <taxon>Actinomycetes</taxon>
        <taxon>Propionibacteriales</taxon>
        <taxon>Nocardioidaceae</taxon>
        <taxon>Nocardioides</taxon>
    </lineage>
</organism>
<feature type="transmembrane region" description="Helical" evidence="8">
    <location>
        <begin position="374"/>
        <end position="398"/>
    </location>
</feature>
<feature type="transmembrane region" description="Helical" evidence="8">
    <location>
        <begin position="486"/>
        <end position="501"/>
    </location>
</feature>
<keyword evidence="4" id="KW-0997">Cell inner membrane</keyword>
<feature type="transmembrane region" description="Helical" evidence="8">
    <location>
        <begin position="462"/>
        <end position="480"/>
    </location>
</feature>
<feature type="transmembrane region" description="Helical" evidence="8">
    <location>
        <begin position="603"/>
        <end position="628"/>
    </location>
</feature>
<evidence type="ECO:0000256" key="2">
    <source>
        <dbReference type="ARBA" id="ARBA00022448"/>
    </source>
</evidence>
<evidence type="ECO:0000256" key="5">
    <source>
        <dbReference type="ARBA" id="ARBA00022692"/>
    </source>
</evidence>
<feature type="transmembrane region" description="Helical" evidence="8">
    <location>
        <begin position="551"/>
        <end position="573"/>
    </location>
</feature>
<dbReference type="PANTHER" id="PTHR33362:SF5">
    <property type="entry name" value="C4-DICARBOXYLATE TRAP TRANSPORTER LARGE PERMEASE PROTEIN DCTM"/>
    <property type="match status" value="1"/>
</dbReference>
<keyword evidence="2" id="KW-0813">Transport</keyword>
<evidence type="ECO:0000313" key="11">
    <source>
        <dbReference type="EMBL" id="GAA1541260.1"/>
    </source>
</evidence>
<evidence type="ECO:0000259" key="10">
    <source>
        <dbReference type="Pfam" id="PF06808"/>
    </source>
</evidence>